<evidence type="ECO:0000313" key="3">
    <source>
        <dbReference type="Proteomes" id="UP000306223"/>
    </source>
</evidence>
<dbReference type="OrthoDB" id="9788332at2"/>
<protein>
    <submittedName>
        <fullName evidence="2">DUF2141 domain-containing protein</fullName>
    </submittedName>
</protein>
<dbReference type="Proteomes" id="UP000306223">
    <property type="component" value="Unassembled WGS sequence"/>
</dbReference>
<feature type="chain" id="PRO_5020772308" evidence="1">
    <location>
        <begin position="22"/>
        <end position="143"/>
    </location>
</feature>
<sequence>MRQLIGMAVIATAGLSGAALATPAAFVEVTVTGLSSDKGVLACTLHDNAQGFPAAPGVAHVRIAPQGGQGVCQFDGLPPGRYAVAVLHDENANGRLDTNALGIPQERWGISIGKAPRWRAPRFDEAAFDLGTTSLRMGIDLNP</sequence>
<dbReference type="Pfam" id="PF09912">
    <property type="entry name" value="DUF2141"/>
    <property type="match status" value="1"/>
</dbReference>
<reference evidence="2 3" key="1">
    <citation type="submission" date="2019-04" db="EMBL/GenBank/DDBJ databases">
        <authorList>
            <person name="Li J."/>
        </authorList>
    </citation>
    <scope>NUCLEOTIDE SEQUENCE [LARGE SCALE GENOMIC DNA]</scope>
    <source>
        <strain evidence="2 3">CCTCC AB2016182</strain>
    </source>
</reference>
<organism evidence="2 3">
    <name type="scientific">Paracoccus hibiscisoli</name>
    <dbReference type="NCBI Taxonomy" id="2023261"/>
    <lineage>
        <taxon>Bacteria</taxon>
        <taxon>Pseudomonadati</taxon>
        <taxon>Pseudomonadota</taxon>
        <taxon>Alphaproteobacteria</taxon>
        <taxon>Rhodobacterales</taxon>
        <taxon>Paracoccaceae</taxon>
        <taxon>Paracoccus</taxon>
    </lineage>
</organism>
<dbReference type="InterPro" id="IPR018673">
    <property type="entry name" value="DUF2141"/>
</dbReference>
<evidence type="ECO:0000256" key="1">
    <source>
        <dbReference type="SAM" id="SignalP"/>
    </source>
</evidence>
<dbReference type="EMBL" id="SUNH01000021">
    <property type="protein sequence ID" value="TJZ82543.1"/>
    <property type="molecule type" value="Genomic_DNA"/>
</dbReference>
<keyword evidence="3" id="KW-1185">Reference proteome</keyword>
<dbReference type="RefSeq" id="WP_136857515.1">
    <property type="nucleotide sequence ID" value="NZ_SUNH01000021.1"/>
</dbReference>
<proteinExistence type="predicted"/>
<keyword evidence="1" id="KW-0732">Signal</keyword>
<feature type="signal peptide" evidence="1">
    <location>
        <begin position="1"/>
        <end position="21"/>
    </location>
</feature>
<accession>A0A4U0QL95</accession>
<gene>
    <name evidence="2" type="ORF">FA740_14630</name>
</gene>
<evidence type="ECO:0000313" key="2">
    <source>
        <dbReference type="EMBL" id="TJZ82543.1"/>
    </source>
</evidence>
<name>A0A4U0QL95_9RHOB</name>
<dbReference type="AlphaFoldDB" id="A0A4U0QL95"/>
<comment type="caution">
    <text evidence="2">The sequence shown here is derived from an EMBL/GenBank/DDBJ whole genome shotgun (WGS) entry which is preliminary data.</text>
</comment>